<evidence type="ECO:0000313" key="2">
    <source>
        <dbReference type="Proteomes" id="UP000308267"/>
    </source>
</evidence>
<sequence>MLVPPCFQLFQLRCDIGRRAANQKPAHLVTATQLSPFRFLSIPIRIVLMYTIGRDTNTANSIMSCQFYRDKCYSPSHLNGPVPIRTRKSDADLRKFCAALCVGFSVSMPQNGKCICRNR</sequence>
<dbReference type="Proteomes" id="UP000308267">
    <property type="component" value="Unassembled WGS sequence"/>
</dbReference>
<dbReference type="EMBL" id="SJOL01006655">
    <property type="protein sequence ID" value="TGZ64634.1"/>
    <property type="molecule type" value="Genomic_DNA"/>
</dbReference>
<protein>
    <submittedName>
        <fullName evidence="1">Uncharacterized protein</fullName>
    </submittedName>
</protein>
<proteinExistence type="predicted"/>
<organism evidence="1 2">
    <name type="scientific">Opisthorchis felineus</name>
    <dbReference type="NCBI Taxonomy" id="147828"/>
    <lineage>
        <taxon>Eukaryota</taxon>
        <taxon>Metazoa</taxon>
        <taxon>Spiralia</taxon>
        <taxon>Lophotrochozoa</taxon>
        <taxon>Platyhelminthes</taxon>
        <taxon>Trematoda</taxon>
        <taxon>Digenea</taxon>
        <taxon>Opisthorchiida</taxon>
        <taxon>Opisthorchiata</taxon>
        <taxon>Opisthorchiidae</taxon>
        <taxon>Opisthorchis</taxon>
    </lineage>
</organism>
<accession>A0A4V6RGY5</accession>
<gene>
    <name evidence="1" type="ORF">CRM22_006270</name>
</gene>
<comment type="caution">
    <text evidence="1">The sequence shown here is derived from an EMBL/GenBank/DDBJ whole genome shotgun (WGS) entry which is preliminary data.</text>
</comment>
<evidence type="ECO:0000313" key="1">
    <source>
        <dbReference type="EMBL" id="TGZ64634.1"/>
    </source>
</evidence>
<keyword evidence="2" id="KW-1185">Reference proteome</keyword>
<name>A0A4V6RGY5_OPIFE</name>
<dbReference type="AlphaFoldDB" id="A0A4V6RGY5"/>
<reference evidence="1 2" key="1">
    <citation type="journal article" date="2019" name="BMC Genomics">
        <title>New insights from Opisthorchis felineus genome: update on genomics of the epidemiologically important liver flukes.</title>
        <authorList>
            <person name="Ershov N.I."/>
            <person name="Mordvinov V.A."/>
            <person name="Prokhortchouk E.B."/>
            <person name="Pakharukova M.Y."/>
            <person name="Gunbin K.V."/>
            <person name="Ustyantsev K."/>
            <person name="Genaev M.A."/>
            <person name="Blinov A.G."/>
            <person name="Mazur A."/>
            <person name="Boulygina E."/>
            <person name="Tsygankova S."/>
            <person name="Khrameeva E."/>
            <person name="Chekanov N."/>
            <person name="Fan G."/>
            <person name="Xiao A."/>
            <person name="Zhang H."/>
            <person name="Xu X."/>
            <person name="Yang H."/>
            <person name="Solovyev V."/>
            <person name="Lee S.M."/>
            <person name="Liu X."/>
            <person name="Afonnikov D.A."/>
            <person name="Skryabin K.G."/>
        </authorList>
    </citation>
    <scope>NUCLEOTIDE SEQUENCE [LARGE SCALE GENOMIC DNA]</scope>
    <source>
        <strain evidence="1">AK-0245</strain>
        <tissue evidence="1">Whole organism</tissue>
    </source>
</reference>